<evidence type="ECO:0000313" key="8">
    <source>
        <dbReference type="Proteomes" id="UP001215956"/>
    </source>
</evidence>
<evidence type="ECO:0000256" key="2">
    <source>
        <dbReference type="ARBA" id="ARBA00022722"/>
    </source>
</evidence>
<keyword evidence="1" id="KW-1277">Toxin-antitoxin system</keyword>
<accession>A0ABT5XCF8</accession>
<evidence type="ECO:0000256" key="5">
    <source>
        <dbReference type="ARBA" id="ARBA00022884"/>
    </source>
</evidence>
<proteinExistence type="predicted"/>
<keyword evidence="4" id="KW-0378">Hydrolase</keyword>
<dbReference type="Pfam" id="PF07927">
    <property type="entry name" value="HicA_toxin"/>
    <property type="match status" value="1"/>
</dbReference>
<keyword evidence="6" id="KW-0346">Stress response</keyword>
<comment type="caution">
    <text evidence="7">The sequence shown here is derived from an EMBL/GenBank/DDBJ whole genome shotgun (WGS) entry which is preliminary data.</text>
</comment>
<evidence type="ECO:0000256" key="6">
    <source>
        <dbReference type="ARBA" id="ARBA00023016"/>
    </source>
</evidence>
<dbReference type="Proteomes" id="UP001215956">
    <property type="component" value="Unassembled WGS sequence"/>
</dbReference>
<dbReference type="EMBL" id="JARFPL010000004">
    <property type="protein sequence ID" value="MDF0592372.1"/>
    <property type="molecule type" value="Genomic_DNA"/>
</dbReference>
<dbReference type="SUPFAM" id="SSF54786">
    <property type="entry name" value="YcfA/nrd intein domain"/>
    <property type="match status" value="1"/>
</dbReference>
<reference evidence="7 8" key="1">
    <citation type="submission" date="2023-03" db="EMBL/GenBank/DDBJ databases">
        <title>Whole genome sequencing of Methanotrichaceae archaeon M04Ac.</title>
        <authorList>
            <person name="Khomyakova M.A."/>
            <person name="Merkel A.Y."/>
            <person name="Slobodkin A.I."/>
        </authorList>
    </citation>
    <scope>NUCLEOTIDE SEQUENCE [LARGE SCALE GENOMIC DNA]</scope>
    <source>
        <strain evidence="7 8">M04Ac</strain>
    </source>
</reference>
<evidence type="ECO:0000256" key="3">
    <source>
        <dbReference type="ARBA" id="ARBA00022759"/>
    </source>
</evidence>
<evidence type="ECO:0000313" key="7">
    <source>
        <dbReference type="EMBL" id="MDF0592372.1"/>
    </source>
</evidence>
<dbReference type="PANTHER" id="PTHR34873:SF3">
    <property type="entry name" value="ADDICTION MODULE TOXIN, HICA FAMILY"/>
    <property type="match status" value="1"/>
</dbReference>
<name>A0ABT5XCF8_9EURY</name>
<keyword evidence="8" id="KW-1185">Reference proteome</keyword>
<protein>
    <submittedName>
        <fullName evidence="7">Type II toxin-antitoxin system HicA family toxin</fullName>
    </submittedName>
</protein>
<dbReference type="Gene3D" id="3.30.920.30">
    <property type="entry name" value="Hypothetical protein"/>
    <property type="match status" value="1"/>
</dbReference>
<keyword evidence="2" id="KW-0540">Nuclease</keyword>
<dbReference type="InterPro" id="IPR012933">
    <property type="entry name" value="HicA_mRNA_interferase"/>
</dbReference>
<evidence type="ECO:0000256" key="1">
    <source>
        <dbReference type="ARBA" id="ARBA00022649"/>
    </source>
</evidence>
<organism evidence="7 8">
    <name type="scientific">Candidatus Methanocrinis alkalitolerans</name>
    <dbReference type="NCBI Taxonomy" id="3033395"/>
    <lineage>
        <taxon>Archaea</taxon>
        <taxon>Methanobacteriati</taxon>
        <taxon>Methanobacteriota</taxon>
        <taxon>Stenosarchaea group</taxon>
        <taxon>Methanomicrobia</taxon>
        <taxon>Methanotrichales</taxon>
        <taxon>Methanotrichaceae</taxon>
        <taxon>Methanocrinis</taxon>
    </lineage>
</organism>
<sequence length="74" mass="8328">MPKLPAISPEKLARALDRSGFLLERVKGSHHVYFNPQTNKTVVVPFHGRDLPKGVLNEILKQAGITREELLELL</sequence>
<keyword evidence="3" id="KW-0255">Endonuclease</keyword>
<dbReference type="InterPro" id="IPR038570">
    <property type="entry name" value="HicA_sf"/>
</dbReference>
<dbReference type="PANTHER" id="PTHR34873">
    <property type="entry name" value="SSR1766 PROTEIN"/>
    <property type="match status" value="1"/>
</dbReference>
<evidence type="ECO:0000256" key="4">
    <source>
        <dbReference type="ARBA" id="ARBA00022801"/>
    </source>
</evidence>
<keyword evidence="5" id="KW-0694">RNA-binding</keyword>
<dbReference type="RefSeq" id="WP_316968082.1">
    <property type="nucleotide sequence ID" value="NZ_JARFPL010000004.1"/>
</dbReference>
<gene>
    <name evidence="7" type="ORF">P0O24_02090</name>
</gene>